<dbReference type="Proteomes" id="UP000316304">
    <property type="component" value="Unassembled WGS sequence"/>
</dbReference>
<evidence type="ECO:0000259" key="2">
    <source>
        <dbReference type="Pfam" id="PF13785"/>
    </source>
</evidence>
<accession>A0A5C6CCB9</accession>
<dbReference type="OrthoDB" id="228033at2"/>
<keyword evidence="1" id="KW-0812">Transmembrane</keyword>
<dbReference type="RefSeq" id="WP_146595958.1">
    <property type="nucleotide sequence ID" value="NZ_SJPT01000006.1"/>
</dbReference>
<gene>
    <name evidence="3" type="ORF">Pla52o_38620</name>
</gene>
<feature type="transmembrane region" description="Helical" evidence="1">
    <location>
        <begin position="445"/>
        <end position="464"/>
    </location>
</feature>
<dbReference type="Pfam" id="PF13785">
    <property type="entry name" value="DUF4178"/>
    <property type="match status" value="2"/>
</dbReference>
<organism evidence="3 4">
    <name type="scientific">Novipirellula galeiformis</name>
    <dbReference type="NCBI Taxonomy" id="2528004"/>
    <lineage>
        <taxon>Bacteria</taxon>
        <taxon>Pseudomonadati</taxon>
        <taxon>Planctomycetota</taxon>
        <taxon>Planctomycetia</taxon>
        <taxon>Pirellulales</taxon>
        <taxon>Pirellulaceae</taxon>
        <taxon>Novipirellula</taxon>
    </lineage>
</organism>
<proteinExistence type="predicted"/>
<sequence length="510" mass="57227">MKVRSATCPACGGPVEFKTGSSLVTICDFCQTAVARGDKAVADFGKVADVGETNSGLRLGLSGTFNKKHFFISGRVRYSHPAGGIWDEWYLVFPGEKWGWLTEAQGKFYLMFERRVTSKLRLPEFASISLGSSVELGDREFFVREKGTAKATSAEGEIPWAFRPGDDHRFVDLDGAAGAFATLEYGKTTSVYVGKEVTVAELGIDTGGADPESEKLRVAALQLNCPHCAGTLLLRTPDETQRVTCPHCHSLLDARQGKLSYLQTLKAKELNPIVPIGTDGVFFNNQYTVIGIMERFARYEGKTYPWTEYLLHHHELGFRWLVENQRHWSFVEPVSYTGRIGGRQVSYDGNTFRIFDRGVAYVRYVVGEFYWRVKVGEMVQTADYIAPPKMLSIETTKMKSSEERNVSLGTYLRVEEIEAAFGIKNVARPWGVGPMQPGPKLGTTFVLTWGSFVLLVFMIYAINFTRADGWLTIYAMLFVSLPPAAFLFYAHQFERQRWAESDYNPYATDD</sequence>
<keyword evidence="1" id="KW-1133">Transmembrane helix</keyword>
<evidence type="ECO:0000313" key="3">
    <source>
        <dbReference type="EMBL" id="TWU21675.1"/>
    </source>
</evidence>
<protein>
    <recommendedName>
        <fullName evidence="2">DUF4178 domain-containing protein</fullName>
    </recommendedName>
</protein>
<dbReference type="AlphaFoldDB" id="A0A5C6CCB9"/>
<keyword evidence="4" id="KW-1185">Reference proteome</keyword>
<feature type="transmembrane region" description="Helical" evidence="1">
    <location>
        <begin position="470"/>
        <end position="490"/>
    </location>
</feature>
<keyword evidence="1" id="KW-0472">Membrane</keyword>
<name>A0A5C6CCB9_9BACT</name>
<feature type="domain" description="DUF4178" evidence="2">
    <location>
        <begin position="280"/>
        <end position="413"/>
    </location>
</feature>
<comment type="caution">
    <text evidence="3">The sequence shown here is derived from an EMBL/GenBank/DDBJ whole genome shotgun (WGS) entry which is preliminary data.</text>
</comment>
<reference evidence="3 4" key="1">
    <citation type="submission" date="2019-02" db="EMBL/GenBank/DDBJ databases">
        <title>Deep-cultivation of Planctomycetes and their phenomic and genomic characterization uncovers novel biology.</title>
        <authorList>
            <person name="Wiegand S."/>
            <person name="Jogler M."/>
            <person name="Boedeker C."/>
            <person name="Pinto D."/>
            <person name="Vollmers J."/>
            <person name="Rivas-Marin E."/>
            <person name="Kohn T."/>
            <person name="Peeters S.H."/>
            <person name="Heuer A."/>
            <person name="Rast P."/>
            <person name="Oberbeckmann S."/>
            <person name="Bunk B."/>
            <person name="Jeske O."/>
            <person name="Meyerdierks A."/>
            <person name="Storesund J.E."/>
            <person name="Kallscheuer N."/>
            <person name="Luecker S."/>
            <person name="Lage O.M."/>
            <person name="Pohl T."/>
            <person name="Merkel B.J."/>
            <person name="Hornburger P."/>
            <person name="Mueller R.-W."/>
            <person name="Bruemmer F."/>
            <person name="Labrenz M."/>
            <person name="Spormann A.M."/>
            <person name="Op Den Camp H."/>
            <person name="Overmann J."/>
            <person name="Amann R."/>
            <person name="Jetten M.S.M."/>
            <person name="Mascher T."/>
            <person name="Medema M.H."/>
            <person name="Devos D.P."/>
            <person name="Kaster A.-K."/>
            <person name="Ovreas L."/>
            <person name="Rohde M."/>
            <person name="Galperin M.Y."/>
            <person name="Jogler C."/>
        </authorList>
    </citation>
    <scope>NUCLEOTIDE SEQUENCE [LARGE SCALE GENOMIC DNA]</scope>
    <source>
        <strain evidence="3 4">Pla52o</strain>
    </source>
</reference>
<evidence type="ECO:0000313" key="4">
    <source>
        <dbReference type="Proteomes" id="UP000316304"/>
    </source>
</evidence>
<dbReference type="InterPro" id="IPR025235">
    <property type="entry name" value="DUF4178"/>
</dbReference>
<evidence type="ECO:0000256" key="1">
    <source>
        <dbReference type="SAM" id="Phobius"/>
    </source>
</evidence>
<dbReference type="EMBL" id="SJPT01000006">
    <property type="protein sequence ID" value="TWU21675.1"/>
    <property type="molecule type" value="Genomic_DNA"/>
</dbReference>
<feature type="domain" description="DUF4178" evidence="2">
    <location>
        <begin position="59"/>
        <end position="197"/>
    </location>
</feature>